<dbReference type="GO" id="GO:0005506">
    <property type="term" value="F:iron ion binding"/>
    <property type="evidence" value="ECO:0007669"/>
    <property type="project" value="InterPro"/>
</dbReference>
<sequence>MAPLRSRMDLKAAGLGLAFAAMISSAFAASETKADAQAPSLTDEQVESARDLFRTWSCASCHKLADAQAMGPIGPSLDNNPNLTYEYVVSRITNGQGAMPPFGGQLTEKEIADLSAYIMQVAKK</sequence>
<evidence type="ECO:0000256" key="5">
    <source>
        <dbReference type="ARBA" id="ARBA00022723"/>
    </source>
</evidence>
<gene>
    <name evidence="11" type="ORF">CW354_01410</name>
</gene>
<keyword evidence="12" id="KW-1185">Reference proteome</keyword>
<feature type="domain" description="Cytochrome c" evidence="10">
    <location>
        <begin position="44"/>
        <end position="122"/>
    </location>
</feature>
<comment type="caution">
    <text evidence="11">The sequence shown here is derived from an EMBL/GenBank/DDBJ whole genome shotgun (WGS) entry which is preliminary data.</text>
</comment>
<organism evidence="11 12">
    <name type="scientific">Hyphococcus luteus</name>
    <dbReference type="NCBI Taxonomy" id="2058213"/>
    <lineage>
        <taxon>Bacteria</taxon>
        <taxon>Pseudomonadati</taxon>
        <taxon>Pseudomonadota</taxon>
        <taxon>Alphaproteobacteria</taxon>
        <taxon>Parvularculales</taxon>
        <taxon>Parvularculaceae</taxon>
        <taxon>Hyphococcus</taxon>
    </lineage>
</organism>
<name>A0A2S7KAL3_9PROT</name>
<dbReference type="Gene3D" id="1.10.760.10">
    <property type="entry name" value="Cytochrome c-like domain"/>
    <property type="match status" value="1"/>
</dbReference>
<protein>
    <recommendedName>
        <fullName evidence="10">Cytochrome c domain-containing protein</fullName>
    </recommendedName>
</protein>
<feature type="signal peptide" evidence="9">
    <location>
        <begin position="1"/>
        <end position="28"/>
    </location>
</feature>
<dbReference type="PROSITE" id="PS51007">
    <property type="entry name" value="CYTC"/>
    <property type="match status" value="1"/>
</dbReference>
<dbReference type="Proteomes" id="UP000239504">
    <property type="component" value="Unassembled WGS sequence"/>
</dbReference>
<keyword evidence="3 8" id="KW-0349">Heme</keyword>
<evidence type="ECO:0000313" key="11">
    <source>
        <dbReference type="EMBL" id="PQA89556.1"/>
    </source>
</evidence>
<dbReference type="AlphaFoldDB" id="A0A2S7KAL3"/>
<accession>A0A2S7KAL3</accession>
<proteinExistence type="predicted"/>
<evidence type="ECO:0000256" key="4">
    <source>
        <dbReference type="ARBA" id="ARBA00022660"/>
    </source>
</evidence>
<keyword evidence="2" id="KW-0813">Transport</keyword>
<dbReference type="OrthoDB" id="9805828at2"/>
<dbReference type="GO" id="GO:0009055">
    <property type="term" value="F:electron transfer activity"/>
    <property type="evidence" value="ECO:0007669"/>
    <property type="project" value="InterPro"/>
</dbReference>
<keyword evidence="6" id="KW-0249">Electron transport</keyword>
<keyword evidence="7 8" id="KW-0408">Iron</keyword>
<keyword evidence="5 8" id="KW-0479">Metal-binding</keyword>
<reference evidence="11 12" key="1">
    <citation type="submission" date="2017-12" db="EMBL/GenBank/DDBJ databases">
        <authorList>
            <person name="Hurst M.R.H."/>
        </authorList>
    </citation>
    <scope>NUCLEOTIDE SEQUENCE [LARGE SCALE GENOMIC DNA]</scope>
    <source>
        <strain evidence="11 12">SY-3-19</strain>
    </source>
</reference>
<dbReference type="Pfam" id="PF13442">
    <property type="entry name" value="Cytochrome_CBB3"/>
    <property type="match status" value="1"/>
</dbReference>
<evidence type="ECO:0000313" key="12">
    <source>
        <dbReference type="Proteomes" id="UP000239504"/>
    </source>
</evidence>
<evidence type="ECO:0000256" key="9">
    <source>
        <dbReference type="SAM" id="SignalP"/>
    </source>
</evidence>
<evidence type="ECO:0000256" key="6">
    <source>
        <dbReference type="ARBA" id="ARBA00022982"/>
    </source>
</evidence>
<evidence type="ECO:0000259" key="10">
    <source>
        <dbReference type="PROSITE" id="PS51007"/>
    </source>
</evidence>
<dbReference type="SUPFAM" id="SSF46626">
    <property type="entry name" value="Cytochrome c"/>
    <property type="match status" value="1"/>
</dbReference>
<evidence type="ECO:0000256" key="7">
    <source>
        <dbReference type="ARBA" id="ARBA00023004"/>
    </source>
</evidence>
<dbReference type="EMBL" id="PJCH01000001">
    <property type="protein sequence ID" value="PQA89556.1"/>
    <property type="molecule type" value="Genomic_DNA"/>
</dbReference>
<evidence type="ECO:0000256" key="3">
    <source>
        <dbReference type="ARBA" id="ARBA00022617"/>
    </source>
</evidence>
<dbReference type="InterPro" id="IPR036909">
    <property type="entry name" value="Cyt_c-like_dom_sf"/>
</dbReference>
<dbReference type="GO" id="GO:0020037">
    <property type="term" value="F:heme binding"/>
    <property type="evidence" value="ECO:0007669"/>
    <property type="project" value="InterPro"/>
</dbReference>
<feature type="chain" id="PRO_5015540941" description="Cytochrome c domain-containing protein" evidence="9">
    <location>
        <begin position="29"/>
        <end position="124"/>
    </location>
</feature>
<evidence type="ECO:0000256" key="8">
    <source>
        <dbReference type="PROSITE-ProRule" id="PRU00433"/>
    </source>
</evidence>
<evidence type="ECO:0000256" key="2">
    <source>
        <dbReference type="ARBA" id="ARBA00022448"/>
    </source>
</evidence>
<keyword evidence="4" id="KW-0679">Respiratory chain</keyword>
<dbReference type="PRINTS" id="PR00605">
    <property type="entry name" value="CYTCHROMECIC"/>
</dbReference>
<dbReference type="RefSeq" id="WP_104828258.1">
    <property type="nucleotide sequence ID" value="NZ_PJCH01000001.1"/>
</dbReference>
<comment type="cofactor">
    <cofactor evidence="1">
        <name>heme c</name>
        <dbReference type="ChEBI" id="CHEBI:61717"/>
    </cofactor>
</comment>
<dbReference type="InterPro" id="IPR009056">
    <property type="entry name" value="Cyt_c-like_dom"/>
</dbReference>
<keyword evidence="9" id="KW-0732">Signal</keyword>
<dbReference type="InterPro" id="IPR008168">
    <property type="entry name" value="Cyt_C_IC"/>
</dbReference>
<evidence type="ECO:0000256" key="1">
    <source>
        <dbReference type="ARBA" id="ARBA00001926"/>
    </source>
</evidence>